<feature type="signal peptide" evidence="1">
    <location>
        <begin position="1"/>
        <end position="24"/>
    </location>
</feature>
<proteinExistence type="predicted"/>
<dbReference type="GeneID" id="136822246"/>
<dbReference type="Proteomes" id="UP000594262">
    <property type="component" value="Unplaced"/>
</dbReference>
<dbReference type="InterPro" id="IPR007110">
    <property type="entry name" value="Ig-like_dom"/>
</dbReference>
<dbReference type="PROSITE" id="PS50835">
    <property type="entry name" value="IG_LIKE"/>
    <property type="match status" value="1"/>
</dbReference>
<feature type="chain" id="PRO_5029573578" description="Ig-like domain-containing protein" evidence="1">
    <location>
        <begin position="25"/>
        <end position="279"/>
    </location>
</feature>
<dbReference type="CDD" id="cd00096">
    <property type="entry name" value="Ig"/>
    <property type="match status" value="1"/>
</dbReference>
<dbReference type="SUPFAM" id="SSF48726">
    <property type="entry name" value="Immunoglobulin"/>
    <property type="match status" value="1"/>
</dbReference>
<dbReference type="AlphaFoldDB" id="A0A7M5WTP9"/>
<dbReference type="InterPro" id="IPR013783">
    <property type="entry name" value="Ig-like_fold"/>
</dbReference>
<evidence type="ECO:0000313" key="4">
    <source>
        <dbReference type="Proteomes" id="UP000594262"/>
    </source>
</evidence>
<keyword evidence="4" id="KW-1185">Reference proteome</keyword>
<feature type="domain" description="Ig-like" evidence="2">
    <location>
        <begin position="127"/>
        <end position="236"/>
    </location>
</feature>
<dbReference type="Gene3D" id="2.60.40.10">
    <property type="entry name" value="Immunoglobulins"/>
    <property type="match status" value="1"/>
</dbReference>
<sequence length="279" mass="31673">MRCKMNFMFLVTFIVVSFNKHVWSLKVNVHPRLAFPVNGSSFEVSCEVDGSKEQKQHDIKFVNTNNQEYTNTSSRSIIREKMQNAFETRSRVVWSEIDTTNDEHGSCEVDDTLYSFNIFVIPKEGKPRMSVSPRKPVPGVQGGDISFECHAATDIFENIKNLTISWKKGNASNMEDLSDNQTKIETRQETRGRSLLLSSRLTIHDLQVDNVGSYFCVADLHVATKRGNKVNSRNIFHEEIKLIKVTSKKNGGGSSNAQSNAPSFYLFVLVLIVRVFLQR</sequence>
<reference evidence="3" key="1">
    <citation type="submission" date="2021-01" db="UniProtKB">
        <authorList>
            <consortium name="EnsemblMetazoa"/>
        </authorList>
    </citation>
    <scope>IDENTIFICATION</scope>
</reference>
<dbReference type="EnsemblMetazoa" id="CLYHEMT012960.1">
    <property type="protein sequence ID" value="CLYHEMP012960.1"/>
    <property type="gene ID" value="CLYHEMG012960"/>
</dbReference>
<dbReference type="Pfam" id="PF13927">
    <property type="entry name" value="Ig_3"/>
    <property type="match status" value="1"/>
</dbReference>
<evidence type="ECO:0000313" key="3">
    <source>
        <dbReference type="EnsemblMetazoa" id="CLYHEMP012960.1"/>
    </source>
</evidence>
<protein>
    <recommendedName>
        <fullName evidence="2">Ig-like domain-containing protein</fullName>
    </recommendedName>
</protein>
<evidence type="ECO:0000256" key="1">
    <source>
        <dbReference type="SAM" id="SignalP"/>
    </source>
</evidence>
<dbReference type="SMART" id="SM00409">
    <property type="entry name" value="IG"/>
    <property type="match status" value="1"/>
</dbReference>
<dbReference type="RefSeq" id="XP_066934591.1">
    <property type="nucleotide sequence ID" value="XM_067078490.1"/>
</dbReference>
<evidence type="ECO:0000259" key="2">
    <source>
        <dbReference type="PROSITE" id="PS50835"/>
    </source>
</evidence>
<dbReference type="InterPro" id="IPR003599">
    <property type="entry name" value="Ig_sub"/>
</dbReference>
<keyword evidence="1" id="KW-0732">Signal</keyword>
<accession>A0A7M5WTP9</accession>
<organism evidence="3 4">
    <name type="scientific">Clytia hemisphaerica</name>
    <dbReference type="NCBI Taxonomy" id="252671"/>
    <lineage>
        <taxon>Eukaryota</taxon>
        <taxon>Metazoa</taxon>
        <taxon>Cnidaria</taxon>
        <taxon>Hydrozoa</taxon>
        <taxon>Hydroidolina</taxon>
        <taxon>Leptothecata</taxon>
        <taxon>Obeliida</taxon>
        <taxon>Clytiidae</taxon>
        <taxon>Clytia</taxon>
    </lineage>
</organism>
<name>A0A7M5WTP9_9CNID</name>
<dbReference type="InterPro" id="IPR036179">
    <property type="entry name" value="Ig-like_dom_sf"/>
</dbReference>